<dbReference type="Proteomes" id="UP000055024">
    <property type="component" value="Unassembled WGS sequence"/>
</dbReference>
<comment type="caution">
    <text evidence="1">The sequence shown here is derived from an EMBL/GenBank/DDBJ whole genome shotgun (WGS) entry which is preliminary data.</text>
</comment>
<sequence>MTSHYDWKDEFFEWFGYRCTRAYFIHVEAYVTSTAVAFKMENMEINLDELKYKENKVKYEIYLSNLFYIEMFVGTFS</sequence>
<evidence type="ECO:0000313" key="1">
    <source>
        <dbReference type="EMBL" id="KRZ18409.1"/>
    </source>
</evidence>
<dbReference type="AlphaFoldDB" id="A0A0V1I6C3"/>
<dbReference type="EMBL" id="JYDP01000003">
    <property type="protein sequence ID" value="KRZ18409.1"/>
    <property type="molecule type" value="Genomic_DNA"/>
</dbReference>
<proteinExistence type="predicted"/>
<name>A0A0V1I6C3_9BILA</name>
<organism evidence="1 2">
    <name type="scientific">Trichinella zimbabwensis</name>
    <dbReference type="NCBI Taxonomy" id="268475"/>
    <lineage>
        <taxon>Eukaryota</taxon>
        <taxon>Metazoa</taxon>
        <taxon>Ecdysozoa</taxon>
        <taxon>Nematoda</taxon>
        <taxon>Enoplea</taxon>
        <taxon>Dorylaimia</taxon>
        <taxon>Trichinellida</taxon>
        <taxon>Trichinellidae</taxon>
        <taxon>Trichinella</taxon>
    </lineage>
</organism>
<accession>A0A0V1I6C3</accession>
<evidence type="ECO:0000313" key="2">
    <source>
        <dbReference type="Proteomes" id="UP000055024"/>
    </source>
</evidence>
<protein>
    <submittedName>
        <fullName evidence="1">Uncharacterized protein</fullName>
    </submittedName>
</protein>
<keyword evidence="2" id="KW-1185">Reference proteome</keyword>
<reference evidence="1 2" key="1">
    <citation type="submission" date="2015-01" db="EMBL/GenBank/DDBJ databases">
        <title>Evolution of Trichinella species and genotypes.</title>
        <authorList>
            <person name="Korhonen P.K."/>
            <person name="Edoardo P."/>
            <person name="Giuseppe L.R."/>
            <person name="Gasser R.B."/>
        </authorList>
    </citation>
    <scope>NUCLEOTIDE SEQUENCE [LARGE SCALE GENOMIC DNA]</scope>
    <source>
        <strain evidence="1">ISS1029</strain>
    </source>
</reference>
<gene>
    <name evidence="1" type="ORF">T11_16036</name>
</gene>